<dbReference type="AlphaFoldDB" id="A0AAE0VR31"/>
<evidence type="ECO:0000313" key="11">
    <source>
        <dbReference type="EMBL" id="KAK3585915.1"/>
    </source>
</evidence>
<dbReference type="Pfam" id="PF00069">
    <property type="entry name" value="Pkinase"/>
    <property type="match status" value="1"/>
</dbReference>
<keyword evidence="6 9" id="KW-0067">ATP-binding</keyword>
<evidence type="ECO:0000256" key="7">
    <source>
        <dbReference type="ARBA" id="ARBA00047899"/>
    </source>
</evidence>
<evidence type="ECO:0000256" key="8">
    <source>
        <dbReference type="ARBA" id="ARBA00048679"/>
    </source>
</evidence>
<dbReference type="EMBL" id="JAEAOA010002240">
    <property type="protein sequence ID" value="KAK3585915.1"/>
    <property type="molecule type" value="Genomic_DNA"/>
</dbReference>
<evidence type="ECO:0000256" key="2">
    <source>
        <dbReference type="ARBA" id="ARBA00022527"/>
    </source>
</evidence>
<reference evidence="11" key="1">
    <citation type="journal article" date="2021" name="Genome Biol. Evol.">
        <title>A High-Quality Reference Genome for a Parasitic Bivalve with Doubly Uniparental Inheritance (Bivalvia: Unionida).</title>
        <authorList>
            <person name="Smith C.H."/>
        </authorList>
    </citation>
    <scope>NUCLEOTIDE SEQUENCE</scope>
    <source>
        <strain evidence="11">CHS0354</strain>
    </source>
</reference>
<reference evidence="11" key="3">
    <citation type="submission" date="2023-05" db="EMBL/GenBank/DDBJ databases">
        <authorList>
            <person name="Smith C.H."/>
        </authorList>
    </citation>
    <scope>NUCLEOTIDE SEQUENCE</scope>
    <source>
        <strain evidence="11">CHS0354</strain>
        <tissue evidence="11">Mantle</tissue>
    </source>
</reference>
<dbReference type="Proteomes" id="UP001195483">
    <property type="component" value="Unassembled WGS sequence"/>
</dbReference>
<comment type="catalytic activity">
    <reaction evidence="8">
        <text>L-seryl-[protein] + ATP = O-phospho-L-seryl-[protein] + ADP + H(+)</text>
        <dbReference type="Rhea" id="RHEA:17989"/>
        <dbReference type="Rhea" id="RHEA-COMP:9863"/>
        <dbReference type="Rhea" id="RHEA-COMP:11604"/>
        <dbReference type="ChEBI" id="CHEBI:15378"/>
        <dbReference type="ChEBI" id="CHEBI:29999"/>
        <dbReference type="ChEBI" id="CHEBI:30616"/>
        <dbReference type="ChEBI" id="CHEBI:83421"/>
        <dbReference type="ChEBI" id="CHEBI:456216"/>
        <dbReference type="EC" id="2.7.11.1"/>
    </reaction>
</comment>
<evidence type="ECO:0000256" key="5">
    <source>
        <dbReference type="ARBA" id="ARBA00022777"/>
    </source>
</evidence>
<dbReference type="InterPro" id="IPR000719">
    <property type="entry name" value="Prot_kinase_dom"/>
</dbReference>
<keyword evidence="3" id="KW-0808">Transferase</keyword>
<dbReference type="SMART" id="SM00220">
    <property type="entry name" value="S_TKc"/>
    <property type="match status" value="1"/>
</dbReference>
<accession>A0AAE0VR31</accession>
<dbReference type="EC" id="2.7.11.1" evidence="1"/>
<dbReference type="InterPro" id="IPR011009">
    <property type="entry name" value="Kinase-like_dom_sf"/>
</dbReference>
<evidence type="ECO:0000256" key="4">
    <source>
        <dbReference type="ARBA" id="ARBA00022741"/>
    </source>
</evidence>
<dbReference type="GO" id="GO:0004674">
    <property type="term" value="F:protein serine/threonine kinase activity"/>
    <property type="evidence" value="ECO:0007669"/>
    <property type="project" value="UniProtKB-KW"/>
</dbReference>
<evidence type="ECO:0000259" key="10">
    <source>
        <dbReference type="PROSITE" id="PS50011"/>
    </source>
</evidence>
<keyword evidence="12" id="KW-1185">Reference proteome</keyword>
<evidence type="ECO:0000313" key="12">
    <source>
        <dbReference type="Proteomes" id="UP001195483"/>
    </source>
</evidence>
<keyword evidence="2" id="KW-0723">Serine/threonine-protein kinase</keyword>
<dbReference type="Gene3D" id="1.10.510.10">
    <property type="entry name" value="Transferase(Phosphotransferase) domain 1"/>
    <property type="match status" value="1"/>
</dbReference>
<dbReference type="InterPro" id="IPR001245">
    <property type="entry name" value="Ser-Thr/Tyr_kinase_cat_dom"/>
</dbReference>
<reference evidence="11" key="2">
    <citation type="journal article" date="2021" name="Genome Biol. Evol.">
        <title>Developing a high-quality reference genome for a parasitic bivalve with doubly uniparental inheritance (Bivalvia: Unionida).</title>
        <authorList>
            <person name="Smith C.H."/>
        </authorList>
    </citation>
    <scope>NUCLEOTIDE SEQUENCE</scope>
    <source>
        <strain evidence="11">CHS0354</strain>
        <tissue evidence="11">Mantle</tissue>
    </source>
</reference>
<gene>
    <name evidence="11" type="ORF">CHS0354_038452</name>
</gene>
<dbReference type="InterPro" id="IPR017441">
    <property type="entry name" value="Protein_kinase_ATP_BS"/>
</dbReference>
<evidence type="ECO:0000256" key="6">
    <source>
        <dbReference type="ARBA" id="ARBA00022840"/>
    </source>
</evidence>
<evidence type="ECO:0000256" key="9">
    <source>
        <dbReference type="PROSITE-ProRule" id="PRU10141"/>
    </source>
</evidence>
<feature type="binding site" evidence="9">
    <location>
        <position position="39"/>
    </location>
    <ligand>
        <name>ATP</name>
        <dbReference type="ChEBI" id="CHEBI:30616"/>
    </ligand>
</feature>
<dbReference type="CDD" id="cd08215">
    <property type="entry name" value="STKc_Nek"/>
    <property type="match status" value="1"/>
</dbReference>
<evidence type="ECO:0000256" key="1">
    <source>
        <dbReference type="ARBA" id="ARBA00012513"/>
    </source>
</evidence>
<sequence>MADESKEGFLFEKTLGEGAFGKVYLVSTAKDNGDKYAMKVMDLRKSKPEERELALQEADILRKFKHPHVLHYITSFEKDGQLSIVTEYCSNGDLSKYLEALQDRGGTLEEKQILTWFFQTAQALEYLHGLNALHRDLKSPNIFFDDDYNVRLGDMGLTKILENPNAKAVTFCGSPYYMSPEIFSCKPYDSKSDIWALGVIVYEMSTLERPFEAMLMQQLVFKIVHGSLPKMPVGYSRGLVGLITAMLSKDPEDRPTAAQIVQGALFKNMELTRPTAPPKKDFVRAKGGERNHWGAIIMGESAEKDLELDFHIADLLSSLSLKEHQNRFKPKTEGKCRISKYENDDALATIAADKYNTVTGDKNKTVKNINWNKTLTSSQIELEFTEEDKERTLKANQQTEAQAMNVLALVVKTLTGIFPKGYPGSQPMEATRPQEKEAMLLRNIEQLQYYCMKVLDNDQAKFQKAYDILGIERQEDKLEESLIQFLGGEIWAKIGVQLMYLKNFEYTIHKLQQQRKPIPPKTTTKGK</sequence>
<comment type="caution">
    <text evidence="11">The sequence shown here is derived from an EMBL/GenBank/DDBJ whole genome shotgun (WGS) entry which is preliminary data.</text>
</comment>
<dbReference type="SUPFAM" id="SSF56112">
    <property type="entry name" value="Protein kinase-like (PK-like)"/>
    <property type="match status" value="1"/>
</dbReference>
<comment type="catalytic activity">
    <reaction evidence="7">
        <text>L-threonyl-[protein] + ATP = O-phospho-L-threonyl-[protein] + ADP + H(+)</text>
        <dbReference type="Rhea" id="RHEA:46608"/>
        <dbReference type="Rhea" id="RHEA-COMP:11060"/>
        <dbReference type="Rhea" id="RHEA-COMP:11605"/>
        <dbReference type="ChEBI" id="CHEBI:15378"/>
        <dbReference type="ChEBI" id="CHEBI:30013"/>
        <dbReference type="ChEBI" id="CHEBI:30616"/>
        <dbReference type="ChEBI" id="CHEBI:61977"/>
        <dbReference type="ChEBI" id="CHEBI:456216"/>
        <dbReference type="EC" id="2.7.11.1"/>
    </reaction>
</comment>
<keyword evidence="5" id="KW-0418">Kinase</keyword>
<dbReference type="PROSITE" id="PS50011">
    <property type="entry name" value="PROTEIN_KINASE_DOM"/>
    <property type="match status" value="1"/>
</dbReference>
<organism evidence="11 12">
    <name type="scientific">Potamilus streckersoni</name>
    <dbReference type="NCBI Taxonomy" id="2493646"/>
    <lineage>
        <taxon>Eukaryota</taxon>
        <taxon>Metazoa</taxon>
        <taxon>Spiralia</taxon>
        <taxon>Lophotrochozoa</taxon>
        <taxon>Mollusca</taxon>
        <taxon>Bivalvia</taxon>
        <taxon>Autobranchia</taxon>
        <taxon>Heteroconchia</taxon>
        <taxon>Palaeoheterodonta</taxon>
        <taxon>Unionida</taxon>
        <taxon>Unionoidea</taxon>
        <taxon>Unionidae</taxon>
        <taxon>Ambleminae</taxon>
        <taxon>Lampsilini</taxon>
        <taxon>Potamilus</taxon>
    </lineage>
</organism>
<dbReference type="InterPro" id="IPR051131">
    <property type="entry name" value="NEK_Ser/Thr_kinase_NIMA"/>
</dbReference>
<name>A0AAE0VR31_9BIVA</name>
<dbReference type="PRINTS" id="PR00109">
    <property type="entry name" value="TYRKINASE"/>
</dbReference>
<proteinExistence type="predicted"/>
<dbReference type="GO" id="GO:0005524">
    <property type="term" value="F:ATP binding"/>
    <property type="evidence" value="ECO:0007669"/>
    <property type="project" value="UniProtKB-UniRule"/>
</dbReference>
<dbReference type="PROSITE" id="PS00107">
    <property type="entry name" value="PROTEIN_KINASE_ATP"/>
    <property type="match status" value="1"/>
</dbReference>
<feature type="domain" description="Protein kinase" evidence="10">
    <location>
        <begin position="9"/>
        <end position="266"/>
    </location>
</feature>
<keyword evidence="4 9" id="KW-0547">Nucleotide-binding</keyword>
<evidence type="ECO:0000256" key="3">
    <source>
        <dbReference type="ARBA" id="ARBA00022679"/>
    </source>
</evidence>
<dbReference type="PANTHER" id="PTHR44899:SF3">
    <property type="entry name" value="SERINE_THREONINE-PROTEIN KINASE NEK1"/>
    <property type="match status" value="1"/>
</dbReference>
<dbReference type="PANTHER" id="PTHR44899">
    <property type="entry name" value="CAMK FAMILY PROTEIN KINASE"/>
    <property type="match status" value="1"/>
</dbReference>
<protein>
    <recommendedName>
        <fullName evidence="1">non-specific serine/threonine protein kinase</fullName>
        <ecNumber evidence="1">2.7.11.1</ecNumber>
    </recommendedName>
</protein>